<evidence type="ECO:0000256" key="1">
    <source>
        <dbReference type="SAM" id="Phobius"/>
    </source>
</evidence>
<evidence type="ECO:0000313" key="3">
    <source>
        <dbReference type="Proteomes" id="UP000198393"/>
    </source>
</evidence>
<dbReference type="AlphaFoldDB" id="A0A239F4V2"/>
<evidence type="ECO:0000313" key="2">
    <source>
        <dbReference type="EMBL" id="SNS51124.1"/>
    </source>
</evidence>
<proteinExistence type="predicted"/>
<dbReference type="RefSeq" id="WP_089355223.1">
    <property type="nucleotide sequence ID" value="NZ_FZPD01000001.1"/>
</dbReference>
<sequence>MKRIVQTLSQKWPEYLLEILVITIGILGAFTLNNWNENRKQRADEQRMLYEILDNLKEDRSQLLKAETQLSNSVKSISYMRSGDLQNMNEDTLSKHLALFINFYKYYPIDNAYETLKTSSISISNNELKNDISKYYEYTQNRTQSGLLDVESQFNVHLIPFVRTYIKNFEWLNKAQPKKRSDEFFTALQTELIGAKDNNTQTLAALRRFLENNRELQKKIETELNQ</sequence>
<gene>
    <name evidence="2" type="ORF">SAMN05421640_0457</name>
</gene>
<keyword evidence="1" id="KW-0472">Membrane</keyword>
<reference evidence="2 3" key="1">
    <citation type="submission" date="2017-06" db="EMBL/GenBank/DDBJ databases">
        <authorList>
            <person name="Kim H.J."/>
            <person name="Triplett B.A."/>
        </authorList>
    </citation>
    <scope>NUCLEOTIDE SEQUENCE [LARGE SCALE GENOMIC DNA]</scope>
    <source>
        <strain evidence="2 3">DSM 19307</strain>
    </source>
</reference>
<protein>
    <submittedName>
        <fullName evidence="2">Uncharacterized protein</fullName>
    </submittedName>
</protein>
<organism evidence="2 3">
    <name type="scientific">Ekhidna lutea</name>
    <dbReference type="NCBI Taxonomy" id="447679"/>
    <lineage>
        <taxon>Bacteria</taxon>
        <taxon>Pseudomonadati</taxon>
        <taxon>Bacteroidota</taxon>
        <taxon>Cytophagia</taxon>
        <taxon>Cytophagales</taxon>
        <taxon>Reichenbachiellaceae</taxon>
        <taxon>Ekhidna</taxon>
    </lineage>
</organism>
<keyword evidence="1" id="KW-0812">Transmembrane</keyword>
<keyword evidence="3" id="KW-1185">Reference proteome</keyword>
<feature type="transmembrane region" description="Helical" evidence="1">
    <location>
        <begin position="15"/>
        <end position="32"/>
    </location>
</feature>
<dbReference type="EMBL" id="FZPD01000001">
    <property type="protein sequence ID" value="SNS51124.1"/>
    <property type="molecule type" value="Genomic_DNA"/>
</dbReference>
<dbReference type="OrthoDB" id="821805at2"/>
<keyword evidence="1" id="KW-1133">Transmembrane helix</keyword>
<accession>A0A239F4V2</accession>
<dbReference type="Proteomes" id="UP000198393">
    <property type="component" value="Unassembled WGS sequence"/>
</dbReference>
<name>A0A239F4V2_EKHLU</name>